<evidence type="ECO:0000259" key="2">
    <source>
        <dbReference type="Pfam" id="PF13579"/>
    </source>
</evidence>
<dbReference type="GO" id="GO:0016757">
    <property type="term" value="F:glycosyltransferase activity"/>
    <property type="evidence" value="ECO:0007669"/>
    <property type="project" value="UniProtKB-KW"/>
</dbReference>
<reference evidence="3 4" key="1">
    <citation type="submission" date="2023-03" db="EMBL/GenBank/DDBJ databases">
        <title>Bacillus Genome Sequencing.</title>
        <authorList>
            <person name="Dunlap C."/>
        </authorList>
    </citation>
    <scope>NUCLEOTIDE SEQUENCE [LARGE SCALE GENOMIC DNA]</scope>
    <source>
        <strain evidence="3 4">NRS-1717</strain>
    </source>
</reference>
<comment type="caution">
    <text evidence="3">The sequence shown here is derived from an EMBL/GenBank/DDBJ whole genome shotgun (WGS) entry which is preliminary data.</text>
</comment>
<keyword evidence="3" id="KW-0328">Glycosyltransferase</keyword>
<dbReference type="Proteomes" id="UP001342826">
    <property type="component" value="Unassembled WGS sequence"/>
</dbReference>
<feature type="domain" description="Glycosyl transferase family 1" evidence="1">
    <location>
        <begin position="191"/>
        <end position="311"/>
    </location>
</feature>
<dbReference type="Gene3D" id="3.40.50.2000">
    <property type="entry name" value="Glycogen Phosphorylase B"/>
    <property type="match status" value="2"/>
</dbReference>
<keyword evidence="4" id="KW-1185">Reference proteome</keyword>
<accession>A0ABU6NUT6</accession>
<dbReference type="Pfam" id="PF00534">
    <property type="entry name" value="Glycos_transf_1"/>
    <property type="match status" value="1"/>
</dbReference>
<dbReference type="RefSeq" id="WP_235842941.1">
    <property type="nucleotide sequence ID" value="NZ_JARTFS010000005.1"/>
</dbReference>
<evidence type="ECO:0000313" key="3">
    <source>
        <dbReference type="EMBL" id="MED4400910.1"/>
    </source>
</evidence>
<dbReference type="EMBL" id="JARTFS010000005">
    <property type="protein sequence ID" value="MED4400910.1"/>
    <property type="molecule type" value="Genomic_DNA"/>
</dbReference>
<dbReference type="InterPro" id="IPR050194">
    <property type="entry name" value="Glycosyltransferase_grp1"/>
</dbReference>
<dbReference type="PANTHER" id="PTHR45947">
    <property type="entry name" value="SULFOQUINOVOSYL TRANSFERASE SQD2"/>
    <property type="match status" value="1"/>
</dbReference>
<gene>
    <name evidence="3" type="ORF">P9271_06140</name>
</gene>
<dbReference type="InterPro" id="IPR028098">
    <property type="entry name" value="Glyco_trans_4-like_N"/>
</dbReference>
<sequence>MERKEGCKVDRLIRVLHVVTNMNNGPAETFIMNIYRNIDRTKIQFDFLTCKLGAFDEEIENLGGRIYRIPTISSSGYGNYLRNLEQFFQMNKDYEIVHSHVGKVSGFVLMAAEKAGIKGRIVHSHAAKSKGSIASKLYQLYAGNYIEKSATHYIASSTDTAKWLFKNKLDGTVILKNGIETDKFKYCPLKRAEIREEVHIGKDSAVIGHIGRFNNRQNHSFLIDLFNEYSKLVPDCVLVFVGDGSLRLKVEEQFKNLNLEHKVRFLGIRPDIDLLLQACDLLVSPSIYESLPVTLIEAQAAGLPCLISDGITDEADIGLNLIKKAPANNKRVWLERMSEIVVKEKDRNVCTSAFSKRGHDVKEIAQQIESFYFTVLENSFESKQLINV</sequence>
<dbReference type="SUPFAM" id="SSF53756">
    <property type="entry name" value="UDP-Glycosyltransferase/glycogen phosphorylase"/>
    <property type="match status" value="1"/>
</dbReference>
<keyword evidence="3" id="KW-0808">Transferase</keyword>
<dbReference type="PANTHER" id="PTHR45947:SF3">
    <property type="entry name" value="SULFOQUINOVOSYL TRANSFERASE SQD2"/>
    <property type="match status" value="1"/>
</dbReference>
<dbReference type="Pfam" id="PF13579">
    <property type="entry name" value="Glyco_trans_4_4"/>
    <property type="match status" value="1"/>
</dbReference>
<proteinExistence type="predicted"/>
<dbReference type="InterPro" id="IPR001296">
    <property type="entry name" value="Glyco_trans_1"/>
</dbReference>
<evidence type="ECO:0000313" key="4">
    <source>
        <dbReference type="Proteomes" id="UP001342826"/>
    </source>
</evidence>
<name>A0ABU6NUT6_9BACI</name>
<organism evidence="3 4">
    <name type="scientific">Metabacillus fastidiosus</name>
    <dbReference type="NCBI Taxonomy" id="1458"/>
    <lineage>
        <taxon>Bacteria</taxon>
        <taxon>Bacillati</taxon>
        <taxon>Bacillota</taxon>
        <taxon>Bacilli</taxon>
        <taxon>Bacillales</taxon>
        <taxon>Bacillaceae</taxon>
        <taxon>Metabacillus</taxon>
    </lineage>
</organism>
<protein>
    <submittedName>
        <fullName evidence="3">Glycosyltransferase</fullName>
        <ecNumber evidence="3">2.4.-.-</ecNumber>
    </submittedName>
</protein>
<dbReference type="EC" id="2.4.-.-" evidence="3"/>
<evidence type="ECO:0000259" key="1">
    <source>
        <dbReference type="Pfam" id="PF00534"/>
    </source>
</evidence>
<feature type="domain" description="Glycosyltransferase subfamily 4-like N-terminal" evidence="2">
    <location>
        <begin position="28"/>
        <end position="164"/>
    </location>
</feature>